<dbReference type="VEuPathDB" id="HostDB:ENSMMUG00000017344"/>
<protein>
    <recommendedName>
        <fullName evidence="13">Ubiquitin carboxyl-terminal hydrolase 48</fullName>
        <ecNumber evidence="5">3.4.19.12</ecNumber>
    </recommendedName>
    <alternativeName>
        <fullName evidence="17">Deubiquitinating enzyme 48</fullName>
    </alternativeName>
    <alternativeName>
        <fullName evidence="15">Ubiquitin thioesterase 48</fullName>
    </alternativeName>
    <alternativeName>
        <fullName evidence="16">Ubiquitin-specific-processing protease 48</fullName>
    </alternativeName>
</protein>
<dbReference type="InterPro" id="IPR018200">
    <property type="entry name" value="USP_CS"/>
</dbReference>
<feature type="region of interest" description="Disordered" evidence="18">
    <location>
        <begin position="1"/>
        <end position="32"/>
    </location>
</feature>
<evidence type="ECO:0000256" key="11">
    <source>
        <dbReference type="ARBA" id="ARBA00022807"/>
    </source>
</evidence>
<feature type="domain" description="USP" evidence="19">
    <location>
        <begin position="121"/>
        <end position="453"/>
    </location>
</feature>
<comment type="similarity">
    <text evidence="4">Belongs to the peptidase C19 family.</text>
</comment>
<feature type="compositionally biased region" description="Polar residues" evidence="18">
    <location>
        <begin position="584"/>
        <end position="595"/>
    </location>
</feature>
<dbReference type="GO" id="GO:0006508">
    <property type="term" value="P:proteolysis"/>
    <property type="evidence" value="ECO:0007669"/>
    <property type="project" value="UniProtKB-KW"/>
</dbReference>
<feature type="compositionally biased region" description="Polar residues" evidence="18">
    <location>
        <begin position="873"/>
        <end position="885"/>
    </location>
</feature>
<dbReference type="GO" id="GO:0004843">
    <property type="term" value="F:cysteine-type deubiquitinase activity"/>
    <property type="evidence" value="ECO:0007669"/>
    <property type="project" value="UniProtKB-EC"/>
</dbReference>
<dbReference type="EC" id="3.4.19.12" evidence="5"/>
<dbReference type="PANTHER" id="PTHR24006:SF722">
    <property type="entry name" value="UBIQUITIN CARBOXYL-TERMINAL HYDROLASE 48"/>
    <property type="match status" value="1"/>
</dbReference>
<reference evidence="20" key="4">
    <citation type="submission" date="2025-09" db="UniProtKB">
        <authorList>
            <consortium name="Ensembl"/>
        </authorList>
    </citation>
    <scope>IDENTIFICATION</scope>
    <source>
        <strain evidence="20">17573</strain>
    </source>
</reference>
<dbReference type="PANTHER" id="PTHR24006">
    <property type="entry name" value="UBIQUITIN CARBOXYL-TERMINAL HYDROLASE"/>
    <property type="match status" value="1"/>
</dbReference>
<dbReference type="Pfam" id="PF00443">
    <property type="entry name" value="UCH"/>
    <property type="match status" value="1"/>
</dbReference>
<dbReference type="Ensembl" id="ENSMMUT00000095868.1">
    <property type="protein sequence ID" value="ENSMMUP00000065396.1"/>
    <property type="gene ID" value="ENSMMUG00000017344.4"/>
</dbReference>
<accession>A0A5F7ZJP5</accession>
<keyword evidence="8" id="KW-0677">Repeat</keyword>
<keyword evidence="21" id="KW-1185">Reference proteome</keyword>
<dbReference type="InterPro" id="IPR050164">
    <property type="entry name" value="Peptidase_C19"/>
</dbReference>
<dbReference type="SMR" id="A0A5F7ZJP5"/>
<dbReference type="Bgee" id="ENSMMUG00000017344">
    <property type="expression patterns" value="Expressed in spleen and 22 other cell types or tissues"/>
</dbReference>
<dbReference type="InterPro" id="IPR028889">
    <property type="entry name" value="USP"/>
</dbReference>
<evidence type="ECO:0000256" key="16">
    <source>
        <dbReference type="ARBA" id="ARBA00078959"/>
    </source>
</evidence>
<feature type="compositionally biased region" description="Basic residues" evidence="18">
    <location>
        <begin position="1"/>
        <end position="22"/>
    </location>
</feature>
<comment type="catalytic activity">
    <reaction evidence="1">
        <text>Thiol-dependent hydrolysis of ester, thioester, amide, peptide and isopeptide bonds formed by the C-terminal Gly of ubiquitin (a 76-residue protein attached to proteins as an intracellular targeting signal).</text>
        <dbReference type="EC" id="3.4.19.12"/>
    </reaction>
</comment>
<dbReference type="InterPro" id="IPR033841">
    <property type="entry name" value="Pep_USP48"/>
</dbReference>
<keyword evidence="12" id="KW-0539">Nucleus</keyword>
<evidence type="ECO:0000256" key="18">
    <source>
        <dbReference type="SAM" id="MobiDB-lite"/>
    </source>
</evidence>
<dbReference type="ExpressionAtlas" id="A0A5F7ZJP5">
    <property type="expression patterns" value="baseline"/>
</dbReference>
<feature type="region of interest" description="Disordered" evidence="18">
    <location>
        <begin position="845"/>
        <end position="885"/>
    </location>
</feature>
<dbReference type="FunFam" id="3.90.70.10:FF:000029">
    <property type="entry name" value="ubiquitin carboxyl-terminal hydrolase 48 isoform X1"/>
    <property type="match status" value="1"/>
</dbReference>
<dbReference type="GO" id="GO:0016579">
    <property type="term" value="P:protein deubiquitination"/>
    <property type="evidence" value="ECO:0007669"/>
    <property type="project" value="InterPro"/>
</dbReference>
<dbReference type="GO" id="GO:0005737">
    <property type="term" value="C:cytoplasm"/>
    <property type="evidence" value="ECO:0007669"/>
    <property type="project" value="UniProtKB-SubCell"/>
</dbReference>
<evidence type="ECO:0000256" key="15">
    <source>
        <dbReference type="ARBA" id="ARBA00075192"/>
    </source>
</evidence>
<dbReference type="CDD" id="cd02668">
    <property type="entry name" value="Peptidase_C19L"/>
    <property type="match status" value="1"/>
</dbReference>
<dbReference type="VGNC" id="VGNC:79149">
    <property type="gene designation" value="USP48"/>
</dbReference>
<organism evidence="20 21">
    <name type="scientific">Macaca mulatta</name>
    <name type="common">Rhesus macaque</name>
    <dbReference type="NCBI Taxonomy" id="9544"/>
    <lineage>
        <taxon>Eukaryota</taxon>
        <taxon>Metazoa</taxon>
        <taxon>Chordata</taxon>
        <taxon>Craniata</taxon>
        <taxon>Vertebrata</taxon>
        <taxon>Euteleostomi</taxon>
        <taxon>Mammalia</taxon>
        <taxon>Eutheria</taxon>
        <taxon>Euarchontoglires</taxon>
        <taxon>Primates</taxon>
        <taxon>Haplorrhini</taxon>
        <taxon>Catarrhini</taxon>
        <taxon>Cercopithecidae</taxon>
        <taxon>Cercopithecinae</taxon>
        <taxon>Macaca</taxon>
    </lineage>
</organism>
<gene>
    <name evidence="20 22" type="primary">USP48</name>
</gene>
<evidence type="ECO:0000256" key="12">
    <source>
        <dbReference type="ARBA" id="ARBA00023242"/>
    </source>
</evidence>
<dbReference type="Gene3D" id="3.90.70.10">
    <property type="entry name" value="Cysteine proteinases"/>
    <property type="match status" value="1"/>
</dbReference>
<evidence type="ECO:0000313" key="20">
    <source>
        <dbReference type="Ensembl" id="ENSMMUP00000065396.1"/>
    </source>
</evidence>
<proteinExistence type="inferred from homology"/>
<dbReference type="InterPro" id="IPR001394">
    <property type="entry name" value="Peptidase_C19_UCH"/>
</dbReference>
<evidence type="ECO:0000256" key="3">
    <source>
        <dbReference type="ARBA" id="ARBA00004496"/>
    </source>
</evidence>
<feature type="compositionally biased region" description="Basic and acidic residues" evidence="18">
    <location>
        <begin position="861"/>
        <end position="872"/>
    </location>
</feature>
<dbReference type="InterPro" id="IPR038765">
    <property type="entry name" value="Papain-like_cys_pep_sf"/>
</dbReference>
<dbReference type="GO" id="GO:0005634">
    <property type="term" value="C:nucleus"/>
    <property type="evidence" value="ECO:0007669"/>
    <property type="project" value="UniProtKB-SubCell"/>
</dbReference>
<dbReference type="Proteomes" id="UP000006718">
    <property type="component" value="Chromosome 1"/>
</dbReference>
<comment type="subcellular location">
    <subcellularLocation>
        <location evidence="3">Cytoplasm</location>
    </subcellularLocation>
    <subcellularLocation>
        <location evidence="2">Nucleus</location>
    </subcellularLocation>
</comment>
<evidence type="ECO:0000256" key="1">
    <source>
        <dbReference type="ARBA" id="ARBA00000707"/>
    </source>
</evidence>
<keyword evidence="11" id="KW-0788">Thiol protease</keyword>
<evidence type="ECO:0000256" key="17">
    <source>
        <dbReference type="ARBA" id="ARBA00082199"/>
    </source>
</evidence>
<keyword evidence="10" id="KW-0378">Hydrolase</keyword>
<evidence type="ECO:0000256" key="4">
    <source>
        <dbReference type="ARBA" id="ARBA00009085"/>
    </source>
</evidence>
<dbReference type="SUPFAM" id="SSF54001">
    <property type="entry name" value="Cysteine proteinases"/>
    <property type="match status" value="1"/>
</dbReference>
<evidence type="ECO:0000313" key="22">
    <source>
        <dbReference type="VGNC" id="VGNC:79149"/>
    </source>
</evidence>
<evidence type="ECO:0000256" key="2">
    <source>
        <dbReference type="ARBA" id="ARBA00004123"/>
    </source>
</evidence>
<dbReference type="PROSITE" id="PS50235">
    <property type="entry name" value="USP_3"/>
    <property type="match status" value="1"/>
</dbReference>
<evidence type="ECO:0000256" key="7">
    <source>
        <dbReference type="ARBA" id="ARBA00022670"/>
    </source>
</evidence>
<evidence type="ECO:0000256" key="13">
    <source>
        <dbReference type="ARBA" id="ARBA00035173"/>
    </source>
</evidence>
<dbReference type="AlphaFoldDB" id="A0A5F7ZJP5"/>
<evidence type="ECO:0000313" key="21">
    <source>
        <dbReference type="Proteomes" id="UP000006718"/>
    </source>
</evidence>
<evidence type="ECO:0000256" key="9">
    <source>
        <dbReference type="ARBA" id="ARBA00022786"/>
    </source>
</evidence>
<reference evidence="21" key="1">
    <citation type="journal article" date="2007" name="Science">
        <title>Evolutionary and biomedical insights from the rhesus macaque genome.</title>
        <authorList>
            <person name="Gibbs R.A."/>
            <person name="Rogers J."/>
            <person name="Katze M.G."/>
            <person name="Bumgarner R."/>
            <person name="Weinstock G.M."/>
            <person name="Mardis E.R."/>
            <person name="Remington K.A."/>
            <person name="Strausberg R.L."/>
            <person name="Venter J.C."/>
            <person name="Wilson R.K."/>
            <person name="Batzer M.A."/>
            <person name="Bustamante C.D."/>
            <person name="Eichler E.E."/>
            <person name="Hahn M.W."/>
            <person name="Hardison R.C."/>
            <person name="Makova K.D."/>
            <person name="Miller W."/>
            <person name="Milosavljevic A."/>
            <person name="Palermo R.E."/>
            <person name="Siepel A."/>
            <person name="Sikela J.M."/>
            <person name="Attaway T."/>
            <person name="Bell S."/>
            <person name="Bernard K.E."/>
            <person name="Buhay C.J."/>
            <person name="Chandrabose M.N."/>
            <person name="Dao M."/>
            <person name="Davis C."/>
            <person name="Delehaunty K.D."/>
            <person name="Ding Y."/>
            <person name="Dinh H.H."/>
            <person name="Dugan-Rocha S."/>
            <person name="Fulton L.A."/>
            <person name="Gabisi R.A."/>
            <person name="Garner T.T."/>
            <person name="Godfrey J."/>
            <person name="Hawes A.C."/>
            <person name="Hernandez J."/>
            <person name="Hines S."/>
            <person name="Holder M."/>
            <person name="Hume J."/>
            <person name="Jhangiani S.N."/>
            <person name="Joshi V."/>
            <person name="Khan Z.M."/>
            <person name="Kirkness E.F."/>
            <person name="Cree A."/>
            <person name="Fowler R.G."/>
            <person name="Lee S."/>
            <person name="Lewis L.R."/>
            <person name="Li Z."/>
            <person name="Liu Y.-S."/>
            <person name="Moore S.M."/>
            <person name="Muzny D."/>
            <person name="Nazareth L.V."/>
            <person name="Ngo D.N."/>
            <person name="Okwuonu G.O."/>
            <person name="Pai G."/>
            <person name="Parker D."/>
            <person name="Paul H.A."/>
            <person name="Pfannkoch C."/>
            <person name="Pohl C.S."/>
            <person name="Rogers Y.-H.C."/>
            <person name="Ruiz S.J."/>
            <person name="Sabo A."/>
            <person name="Santibanez J."/>
            <person name="Schneider B.W."/>
            <person name="Smith S.M."/>
            <person name="Sodergren E."/>
            <person name="Svatek A.F."/>
            <person name="Utterback T.R."/>
            <person name="Vattathil S."/>
            <person name="Warren W."/>
            <person name="White C.S."/>
            <person name="Chinwalla A.T."/>
            <person name="Feng Y."/>
            <person name="Halpern A.L."/>
            <person name="Hillier L.W."/>
            <person name="Huang X."/>
            <person name="Minx P."/>
            <person name="Nelson J.O."/>
            <person name="Pepin K.H."/>
            <person name="Qin X."/>
            <person name="Sutton G.G."/>
            <person name="Venter E."/>
            <person name="Walenz B.P."/>
            <person name="Wallis J.W."/>
            <person name="Worley K.C."/>
            <person name="Yang S.-P."/>
            <person name="Jones S.M."/>
            <person name="Marra M.A."/>
            <person name="Rocchi M."/>
            <person name="Schein J.E."/>
            <person name="Baertsch R."/>
            <person name="Clarke L."/>
            <person name="Csuros M."/>
            <person name="Glasscock J."/>
            <person name="Harris R.A."/>
            <person name="Havlak P."/>
            <person name="Jackson A.R."/>
            <person name="Jiang H."/>
            <person name="Liu Y."/>
            <person name="Messina D.N."/>
            <person name="Shen Y."/>
            <person name="Song H.X.-Z."/>
            <person name="Wylie T."/>
            <person name="Zhang L."/>
            <person name="Birney E."/>
            <person name="Han K."/>
            <person name="Konkel M.K."/>
            <person name="Lee J."/>
            <person name="Smit A.F.A."/>
            <person name="Ullmer B."/>
            <person name="Wang H."/>
            <person name="Xing J."/>
            <person name="Burhans R."/>
            <person name="Cheng Z."/>
            <person name="Karro J.E."/>
            <person name="Ma J."/>
            <person name="Raney B."/>
            <person name="She X."/>
            <person name="Cox M.J."/>
            <person name="Demuth J.P."/>
            <person name="Dumas L.J."/>
            <person name="Han S.-G."/>
            <person name="Hopkins J."/>
            <person name="Karimpour-Fard A."/>
            <person name="Kim Y.H."/>
            <person name="Pollack J.R."/>
            <person name="Vinar T."/>
            <person name="Addo-Quaye C."/>
            <person name="Degenhardt J."/>
            <person name="Denby A."/>
            <person name="Hubisz M.J."/>
            <person name="Indap A."/>
            <person name="Kosiol C."/>
            <person name="Lahn B.T."/>
            <person name="Lawson H.A."/>
            <person name="Marklein A."/>
            <person name="Nielsen R."/>
            <person name="Vallender E.J."/>
            <person name="Clark A.G."/>
            <person name="Ferguson B."/>
            <person name="Hernandez R.D."/>
            <person name="Hirani K."/>
            <person name="Kehrer-Sawatzki H."/>
            <person name="Kolb J."/>
            <person name="Patil S."/>
            <person name="Pu L.-L."/>
            <person name="Ren Y."/>
            <person name="Smith D.G."/>
            <person name="Wheeler D.A."/>
            <person name="Schenck I."/>
            <person name="Ball E.V."/>
            <person name="Chen R."/>
            <person name="Cooper D.N."/>
            <person name="Giardine B."/>
            <person name="Hsu F."/>
            <person name="Kent W.J."/>
            <person name="Lesk A."/>
            <person name="Nelson D.L."/>
            <person name="O'brien W.E."/>
            <person name="Pruefer K."/>
            <person name="Stenson P.D."/>
            <person name="Wallace J.C."/>
            <person name="Ke H."/>
            <person name="Liu X.-M."/>
            <person name="Wang P."/>
            <person name="Xiang A.P."/>
            <person name="Yang F."/>
            <person name="Barber G.P."/>
            <person name="Haussler D."/>
            <person name="Karolchik D."/>
            <person name="Kern A.D."/>
            <person name="Kuhn R.M."/>
            <person name="Smith K.E."/>
            <person name="Zwieg A.S."/>
        </authorList>
    </citation>
    <scope>NUCLEOTIDE SEQUENCE [LARGE SCALE GENOMIC DNA]</scope>
    <source>
        <strain evidence="21">17573</strain>
    </source>
</reference>
<evidence type="ECO:0000259" key="19">
    <source>
        <dbReference type="PROSITE" id="PS50235"/>
    </source>
</evidence>
<keyword evidence="9" id="KW-0833">Ubl conjugation pathway</keyword>
<evidence type="ECO:0000256" key="14">
    <source>
        <dbReference type="ARBA" id="ARBA00064896"/>
    </source>
</evidence>
<feature type="region of interest" description="Disordered" evidence="18">
    <location>
        <begin position="578"/>
        <end position="606"/>
    </location>
</feature>
<reference evidence="20" key="2">
    <citation type="submission" date="2019-01" db="EMBL/GenBank/DDBJ databases">
        <authorList>
            <person name="Graves T."/>
            <person name="Eichler E.E."/>
            <person name="Wilson R.K."/>
        </authorList>
    </citation>
    <scope>NUCLEOTIDE SEQUENCE [LARGE SCALE GENOMIC DNA]</scope>
    <source>
        <strain evidence="20">17573</strain>
    </source>
</reference>
<dbReference type="GeneTree" id="ENSGT00940000156015"/>
<dbReference type="PROSITE" id="PS00973">
    <property type="entry name" value="USP_2"/>
    <property type="match status" value="1"/>
</dbReference>
<evidence type="ECO:0000256" key="10">
    <source>
        <dbReference type="ARBA" id="ARBA00022801"/>
    </source>
</evidence>
<sequence>MVKRWRSPLGRRCRPRRRRRRSGSGGVPGAKAMAPRLQLEKAAWRWAETVRPEEVSQEHIETAYRIWLEPCIRGVCRRNCKGNPNCLVGIGEHIWLGEIDENSFHNIDDPNCERRKKNSFVGLTNLGATCYVNTFLQVWFLNLELRQALYLCPSTCSDYVLGDGIQEEKDYEPQTICEHLQYLFALLQNSNRRYIDPSGFVKALGLDTGQQQDAQEFSKLFMSLLEDTLSKQKNPDVRNIVQQQFCGEYAYVTVCNQCGRESKLLSKFYELELNIQGHKQLTDCISEFLKEEKLEGDNRYFCENCQSKQNATRKIRLLSLPCTLNLQLMRFVFDRQTGHKKKLNTYIGFSEILDMEPYVEHKGGSYVYELSAVLIHRGVSAYSGHYIAHVKDPQSGEWYKFNDEDIEKMEGKKLQLGIEEDLAEPSKSQTRKPKCGKGTHCSRNAYMLVYRLQTQEKPNTAVQVPAFLQELVDRDNSKFEEWCIEMAEMRKQSVDKGKAKHEEVKELYQRLPAGAVKALCKECVVERCRVLRLKNQLNEDYKTVNNLLKAAVKGNDGFWVGKSSLRSWRQLALEQLDEQDGDAEQSNGKMNGSTLNKDESKEERKEEEELNFNEDILCPHGELCISENERRLVSKEAWSKLQQYFPKAPEFPSYKECCSQCKILEREGEENEALHKMIANEQKTSLPNLFQDKNRPCLSNWPEDTDVLYIVSQFFVEEWRKFVRKPTRCSPVSSVGNSALLCPHGGLMFTFASMTKEDSKLIALIWPSEWQMIQKLFVVDHVIKIMRIEVGDVNPSETQYISEPKLCPECREGLLCQQQRDLREYTQATIYVHKVVDNKKVMKDSAPELNVSSSETEEDKEEAKPDGEKDPDFNQSNGGTKRQKISHQNYIAYQKQVIRRSMRHRKVRGEKALLVSANQTLKELKIQVRKMFVQVCSGLKRAFMNSCFPPVFTYMYVSMFFSKRLKSFQNSQKSFCEDESEFWVLETWAGSAIAF</sequence>
<evidence type="ECO:0000256" key="8">
    <source>
        <dbReference type="ARBA" id="ARBA00022737"/>
    </source>
</evidence>
<name>A0A5F7ZJP5_MACMU</name>
<keyword evidence="6" id="KW-0963">Cytoplasm</keyword>
<evidence type="ECO:0000256" key="6">
    <source>
        <dbReference type="ARBA" id="ARBA00022490"/>
    </source>
</evidence>
<keyword evidence="7" id="KW-0645">Protease</keyword>
<evidence type="ECO:0000256" key="5">
    <source>
        <dbReference type="ARBA" id="ARBA00012759"/>
    </source>
</evidence>
<reference evidence="20" key="3">
    <citation type="submission" date="2025-08" db="UniProtKB">
        <authorList>
            <consortium name="Ensembl"/>
        </authorList>
    </citation>
    <scope>IDENTIFICATION</scope>
    <source>
        <strain evidence="20">17573</strain>
    </source>
</reference>
<comment type="subunit">
    <text evidence="14">Interacts with TRAF2 and RELA. Interacts with GPS1.</text>
</comment>